<dbReference type="Proteomes" id="UP001152561">
    <property type="component" value="Unassembled WGS sequence"/>
</dbReference>
<evidence type="ECO:0000256" key="3">
    <source>
        <dbReference type="ARBA" id="ARBA00022833"/>
    </source>
</evidence>
<dbReference type="InterPro" id="IPR016193">
    <property type="entry name" value="Cytidine_deaminase-like"/>
</dbReference>
<feature type="domain" description="CMP/dCMP-type deaminase" evidence="4">
    <location>
        <begin position="43"/>
        <end position="171"/>
    </location>
</feature>
<protein>
    <recommendedName>
        <fullName evidence="4">CMP/dCMP-type deaminase domain-containing protein</fullName>
    </recommendedName>
</protein>
<accession>A0A9Q1ML43</accession>
<proteinExistence type="predicted"/>
<reference evidence="6" key="1">
    <citation type="journal article" date="2023" name="Proc. Natl. Acad. Sci. U.S.A.">
        <title>Genomic and structural basis for evolution of tropane alkaloid biosynthesis.</title>
        <authorList>
            <person name="Wanga Y.-J."/>
            <person name="Taina T."/>
            <person name="Yua J.-Y."/>
            <person name="Lia J."/>
            <person name="Xua B."/>
            <person name="Chenc J."/>
            <person name="D'Auriad J.C."/>
            <person name="Huanga J.-P."/>
            <person name="Huanga S.-X."/>
        </authorList>
    </citation>
    <scope>NUCLEOTIDE SEQUENCE [LARGE SCALE GENOMIC DNA]</scope>
    <source>
        <strain evidence="6">cv. KIB-2019</strain>
    </source>
</reference>
<comment type="caution">
    <text evidence="5">The sequence shown here is derived from an EMBL/GenBank/DDBJ whole genome shotgun (WGS) entry which is preliminary data.</text>
</comment>
<dbReference type="OrthoDB" id="659at2759"/>
<dbReference type="PANTHER" id="PTHR11079:SF149">
    <property type="entry name" value="TRNA-SPECIFIC ADENOSINE DEAMINASE 2"/>
    <property type="match status" value="1"/>
</dbReference>
<keyword evidence="2" id="KW-0378">Hydrolase</keyword>
<keyword evidence="3" id="KW-0862">Zinc</keyword>
<evidence type="ECO:0000313" key="5">
    <source>
        <dbReference type="EMBL" id="KAJ8562359.1"/>
    </source>
</evidence>
<evidence type="ECO:0000259" key="4">
    <source>
        <dbReference type="PROSITE" id="PS51747"/>
    </source>
</evidence>
<dbReference type="Pfam" id="PF00383">
    <property type="entry name" value="dCMP_cyt_deam_1"/>
    <property type="match status" value="1"/>
</dbReference>
<evidence type="ECO:0000313" key="6">
    <source>
        <dbReference type="Proteomes" id="UP001152561"/>
    </source>
</evidence>
<dbReference type="EMBL" id="JAJAGQ010000005">
    <property type="protein sequence ID" value="KAJ8562359.1"/>
    <property type="molecule type" value="Genomic_DNA"/>
</dbReference>
<dbReference type="PROSITE" id="PS51747">
    <property type="entry name" value="CYT_DCMP_DEAMINASES_2"/>
    <property type="match status" value="1"/>
</dbReference>
<dbReference type="GO" id="GO:0002100">
    <property type="term" value="P:tRNA wobble adenosine to inosine editing"/>
    <property type="evidence" value="ECO:0007669"/>
    <property type="project" value="TreeGrafter"/>
</dbReference>
<sequence length="222" mass="24366">MNKMLVDLQKHDKKRVNSKHSPSTLAPCSHHCFAVPEMASYAKETIEFMKLALEQANDALVNLEVPVGCVIVEDGEVIASGRNRTNETRNATRHAEMEAIDFLVEQWQKDGLSPLEVSERFSKCILYVTCEPCIMCAAALSYIGIKEAYYGCGNDKFGGCGSILSLHTSCSELPASEFASSKKGFKCTGGIMASEAVSLLRSFYEQGNPNAPKPHRPLKQQV</sequence>
<evidence type="ECO:0000256" key="2">
    <source>
        <dbReference type="ARBA" id="ARBA00022801"/>
    </source>
</evidence>
<dbReference type="CDD" id="cd01285">
    <property type="entry name" value="nucleoside_deaminase"/>
    <property type="match status" value="1"/>
</dbReference>
<dbReference type="InterPro" id="IPR002125">
    <property type="entry name" value="CMP_dCMP_dom"/>
</dbReference>
<dbReference type="PANTHER" id="PTHR11079">
    <property type="entry name" value="CYTOSINE DEAMINASE FAMILY MEMBER"/>
    <property type="match status" value="1"/>
</dbReference>
<dbReference type="GO" id="GO:0008270">
    <property type="term" value="F:zinc ion binding"/>
    <property type="evidence" value="ECO:0007669"/>
    <property type="project" value="InterPro"/>
</dbReference>
<dbReference type="GO" id="GO:0052717">
    <property type="term" value="F:tRNA-specific adenosine-34 deaminase activity"/>
    <property type="evidence" value="ECO:0007669"/>
    <property type="project" value="TreeGrafter"/>
</dbReference>
<keyword evidence="1" id="KW-0479">Metal-binding</keyword>
<name>A0A9Q1ML43_9SOLA</name>
<dbReference type="Gene3D" id="3.40.140.10">
    <property type="entry name" value="Cytidine Deaminase, domain 2"/>
    <property type="match status" value="1"/>
</dbReference>
<dbReference type="InterPro" id="IPR016192">
    <property type="entry name" value="APOBEC/CMP_deaminase_Zn-bd"/>
</dbReference>
<keyword evidence="6" id="KW-1185">Reference proteome</keyword>
<organism evidence="5 6">
    <name type="scientific">Anisodus acutangulus</name>
    <dbReference type="NCBI Taxonomy" id="402998"/>
    <lineage>
        <taxon>Eukaryota</taxon>
        <taxon>Viridiplantae</taxon>
        <taxon>Streptophyta</taxon>
        <taxon>Embryophyta</taxon>
        <taxon>Tracheophyta</taxon>
        <taxon>Spermatophyta</taxon>
        <taxon>Magnoliopsida</taxon>
        <taxon>eudicotyledons</taxon>
        <taxon>Gunneridae</taxon>
        <taxon>Pentapetalae</taxon>
        <taxon>asterids</taxon>
        <taxon>lamiids</taxon>
        <taxon>Solanales</taxon>
        <taxon>Solanaceae</taxon>
        <taxon>Solanoideae</taxon>
        <taxon>Hyoscyameae</taxon>
        <taxon>Anisodus</taxon>
    </lineage>
</organism>
<dbReference type="AlphaFoldDB" id="A0A9Q1ML43"/>
<gene>
    <name evidence="5" type="ORF">K7X08_011650</name>
</gene>
<dbReference type="SUPFAM" id="SSF53927">
    <property type="entry name" value="Cytidine deaminase-like"/>
    <property type="match status" value="1"/>
</dbReference>
<evidence type="ECO:0000256" key="1">
    <source>
        <dbReference type="ARBA" id="ARBA00022723"/>
    </source>
</evidence>
<dbReference type="PROSITE" id="PS00903">
    <property type="entry name" value="CYT_DCMP_DEAMINASES_1"/>
    <property type="match status" value="1"/>
</dbReference>